<keyword evidence="2" id="KW-0732">Signal</keyword>
<feature type="region of interest" description="Disordered" evidence="1">
    <location>
        <begin position="533"/>
        <end position="558"/>
    </location>
</feature>
<dbReference type="InParanoid" id="A0A0G4EL75"/>
<evidence type="ECO:0000256" key="1">
    <source>
        <dbReference type="SAM" id="MobiDB-lite"/>
    </source>
</evidence>
<feature type="compositionally biased region" description="Low complexity" evidence="1">
    <location>
        <begin position="1121"/>
        <end position="1147"/>
    </location>
</feature>
<organism evidence="3 4">
    <name type="scientific">Vitrella brassicaformis (strain CCMP3155)</name>
    <dbReference type="NCBI Taxonomy" id="1169540"/>
    <lineage>
        <taxon>Eukaryota</taxon>
        <taxon>Sar</taxon>
        <taxon>Alveolata</taxon>
        <taxon>Colpodellida</taxon>
        <taxon>Vitrellaceae</taxon>
        <taxon>Vitrella</taxon>
    </lineage>
</organism>
<name>A0A0G4EL75_VITBC</name>
<feature type="compositionally biased region" description="Low complexity" evidence="1">
    <location>
        <begin position="538"/>
        <end position="553"/>
    </location>
</feature>
<keyword evidence="4" id="KW-1185">Reference proteome</keyword>
<feature type="region of interest" description="Disordered" evidence="1">
    <location>
        <begin position="1110"/>
        <end position="1157"/>
    </location>
</feature>
<dbReference type="Proteomes" id="UP000041254">
    <property type="component" value="Unassembled WGS sequence"/>
</dbReference>
<evidence type="ECO:0000313" key="3">
    <source>
        <dbReference type="EMBL" id="CEL97749.1"/>
    </source>
</evidence>
<feature type="region of interest" description="Disordered" evidence="1">
    <location>
        <begin position="599"/>
        <end position="623"/>
    </location>
</feature>
<dbReference type="AlphaFoldDB" id="A0A0G4EL75"/>
<gene>
    <name evidence="3" type="ORF">Vbra_12334</name>
</gene>
<evidence type="ECO:0000256" key="2">
    <source>
        <dbReference type="SAM" id="SignalP"/>
    </source>
</evidence>
<dbReference type="VEuPathDB" id="CryptoDB:Vbra_12334"/>
<sequence length="1280" mass="133506">MRNGVVWTALLLLLLMCVATEAGLGPSFRCPAERPYTVVAAAAPAVALPMTSLFPLNGGTPPFTYTLENNDGVHDGGLNVTVDGGGVLLVGCDGAAGGAGLHHLPLAERLLVTDGRGREARATPDDDCWLHVDCSERPSHAYIVAKAPYLQAIIGGDPVTLPLKDVFPTVPSPIPVESQPDHPYVQAFGGEPYYPRPGARVTVHRENDTSSQWQLELLCEGQAPLGPSMVFLSPSRDPPLVMIDSHLTLSSTSGGQAFGIECLATDSPTFARAPLNSPFGYSHPLVTPADRLAALPSLTAEVDGVIARTSMTSVCSLHPRSSIPPFRSTFSTKNIGYFRQSPHHIVIDVGVELAIRPVGEADVLELKCSGKSAAMMGASNGVVYQTTIDLAGTLVVADRGGAKAVAPHDVCLVQLQCARGLHFTASPSNGGRIPTLRADGRAAMPISDVCDLRGGEGPFRFALNTSWGPMQLGVTDDDRIALTCDAANVGGLSSALIDLQGLLYAGDTKTKTKTTPPPNQCLLRIECTGGPSSPLDVSAAMPPTSPSPSSSAAPAPPTVTRLRVRRNTGPQYVMTVPRTCYPPPTDGLPPFSYKLAEERANAHSAPGTGRQSTSSSSSSQGLIRGGAGELAFSMGGSGAPFDGGMAKALGDAVTFASPAWGVTLSVGSQYGLLALECGAVSRPGTIRLDLFGIMLMTDKNGTKITPDPGTCVLDLECVDGEDTDMSAPDLAHDGAVTSQHGNDCPLLEAPTPQLTATVGGDDSEPIDHVLRIRQSTATANDDQEQGGSDGSLRVRVPQQPVVLGGMALSIKGEGTVRDPTAVTDGREGLMVSMSLQCRRGYPPTNLTVDLMHLMDVETEDHASLCSNPVILSCRGETNHPPTISCRDPPPSLDAMTVRDPEVQELAFTDIFDVSDDDGDAVRVLSHGTVDGSDPNSIVTNPPLLSTNLMGSSGDLQAFGRNGGPETAPSTPDKHWWEYTEHIKTTYPLTARTAAVSLLQSAGLEGVEGEGSGEGTGDGEGGEKVLGLDVADVVLRIGCQKAGQSVHATAWIGAQVTDGHYVRGAQCPVEIDCESDTGYSSCRVCEGDTCEQNPPAITCSDPATPICMLTISTSGSRGSDDTNTTAANETEPEPAAVAAGPPLHGPHGLPLPPAGPPAPPLFRHRRCVSEQQAIEAWWEQSSVHAAQHPASPETHRWSWREVEDWDWGAQHLLATRGNPCLALAAGLEPIISQGKEGEGGAAPELTCHFAGAGGLAEDAGSNSMPLDIDNMLVSVVDAAAA</sequence>
<feature type="compositionally biased region" description="Pro residues" evidence="1">
    <location>
        <begin position="1148"/>
        <end position="1157"/>
    </location>
</feature>
<reference evidence="3 4" key="1">
    <citation type="submission" date="2014-11" db="EMBL/GenBank/DDBJ databases">
        <authorList>
            <person name="Zhu J."/>
            <person name="Qi W."/>
            <person name="Song R."/>
        </authorList>
    </citation>
    <scope>NUCLEOTIDE SEQUENCE [LARGE SCALE GENOMIC DNA]</scope>
</reference>
<evidence type="ECO:0008006" key="5">
    <source>
        <dbReference type="Google" id="ProtNLM"/>
    </source>
</evidence>
<dbReference type="EMBL" id="CDMY01000255">
    <property type="protein sequence ID" value="CEL97749.1"/>
    <property type="molecule type" value="Genomic_DNA"/>
</dbReference>
<protein>
    <recommendedName>
        <fullName evidence="5">ZP domain-containing protein</fullName>
    </recommendedName>
</protein>
<evidence type="ECO:0000313" key="4">
    <source>
        <dbReference type="Proteomes" id="UP000041254"/>
    </source>
</evidence>
<accession>A0A0G4EL75</accession>
<proteinExistence type="predicted"/>
<feature type="signal peptide" evidence="2">
    <location>
        <begin position="1"/>
        <end position="22"/>
    </location>
</feature>
<feature type="chain" id="PRO_5005187933" description="ZP domain-containing protein" evidence="2">
    <location>
        <begin position="23"/>
        <end position="1280"/>
    </location>
</feature>